<accession>A0A4Y1ZA53</accession>
<evidence type="ECO:0000256" key="1">
    <source>
        <dbReference type="SAM" id="MobiDB-lite"/>
    </source>
</evidence>
<dbReference type="Proteomes" id="UP000319716">
    <property type="component" value="Unassembled WGS sequence"/>
</dbReference>
<name>A0A4Y1ZA53_9BACL</name>
<gene>
    <name evidence="2" type="ORF">NBRC111894_1357</name>
</gene>
<reference evidence="2 3" key="1">
    <citation type="submission" date="2017-11" db="EMBL/GenBank/DDBJ databases">
        <title>Draft Genome Sequence of Sporolactobacillus inulinus NBRC 111894 Isolated from Koso, a Japanese Sugar-Vegetable Fermented Beverage.</title>
        <authorList>
            <person name="Chiou T.Y."/>
            <person name="Oshima K."/>
            <person name="Suda W."/>
            <person name="Hattori M."/>
            <person name="Takahashi T."/>
        </authorList>
    </citation>
    <scope>NUCLEOTIDE SEQUENCE [LARGE SCALE GENOMIC DNA]</scope>
    <source>
        <strain evidence="2 3">NBRC111894</strain>
    </source>
</reference>
<protein>
    <submittedName>
        <fullName evidence="2">Uncharacterized protein</fullName>
    </submittedName>
</protein>
<feature type="compositionally biased region" description="Basic and acidic residues" evidence="1">
    <location>
        <begin position="13"/>
        <end position="22"/>
    </location>
</feature>
<feature type="region of interest" description="Disordered" evidence="1">
    <location>
        <begin position="11"/>
        <end position="40"/>
    </location>
</feature>
<dbReference type="AlphaFoldDB" id="A0A4Y1ZA53"/>
<dbReference type="EMBL" id="BEXB01000008">
    <property type="protein sequence ID" value="GAY75803.1"/>
    <property type="molecule type" value="Genomic_DNA"/>
</dbReference>
<organism evidence="2 3">
    <name type="scientific">Sporolactobacillus inulinus</name>
    <dbReference type="NCBI Taxonomy" id="2078"/>
    <lineage>
        <taxon>Bacteria</taxon>
        <taxon>Bacillati</taxon>
        <taxon>Bacillota</taxon>
        <taxon>Bacilli</taxon>
        <taxon>Bacillales</taxon>
        <taxon>Sporolactobacillaceae</taxon>
        <taxon>Sporolactobacillus</taxon>
    </lineage>
</organism>
<dbReference type="RefSeq" id="WP_262392401.1">
    <property type="nucleotide sequence ID" value="NZ_BEXB01000008.1"/>
</dbReference>
<proteinExistence type="predicted"/>
<evidence type="ECO:0000313" key="3">
    <source>
        <dbReference type="Proteomes" id="UP000319716"/>
    </source>
</evidence>
<comment type="caution">
    <text evidence="2">The sequence shown here is derived from an EMBL/GenBank/DDBJ whole genome shotgun (WGS) entry which is preliminary data.</text>
</comment>
<feature type="compositionally biased region" description="Polar residues" evidence="1">
    <location>
        <begin position="24"/>
        <end position="33"/>
    </location>
</feature>
<sequence>MSLAQKLKLYRKQLHEQNRGAKESSPNPRQLDQTLDDKRQNQAIRRAAAALDADLRTLRINTSLFIPNACP</sequence>
<evidence type="ECO:0000313" key="2">
    <source>
        <dbReference type="EMBL" id="GAY75803.1"/>
    </source>
</evidence>